<feature type="domain" description="KAP NTPase" evidence="1">
    <location>
        <begin position="15"/>
        <end position="396"/>
    </location>
</feature>
<dbReference type="PANTHER" id="PTHR22674:SF6">
    <property type="entry name" value="NTPASE KAP FAMILY P-LOOP DOMAIN-CONTAINING PROTEIN 1"/>
    <property type="match status" value="1"/>
</dbReference>
<dbReference type="InterPro" id="IPR011646">
    <property type="entry name" value="KAP_P-loop"/>
</dbReference>
<evidence type="ECO:0000313" key="2">
    <source>
        <dbReference type="EMBL" id="TWE12601.1"/>
    </source>
</evidence>
<dbReference type="Pfam" id="PF07693">
    <property type="entry name" value="KAP_NTPase"/>
    <property type="match status" value="1"/>
</dbReference>
<dbReference type="InterPro" id="IPR027417">
    <property type="entry name" value="P-loop_NTPase"/>
</dbReference>
<evidence type="ECO:0000313" key="3">
    <source>
        <dbReference type="Proteomes" id="UP000318297"/>
    </source>
</evidence>
<dbReference type="Gene3D" id="3.40.50.300">
    <property type="entry name" value="P-loop containing nucleotide triphosphate hydrolases"/>
    <property type="match status" value="1"/>
</dbReference>
<evidence type="ECO:0000259" key="1">
    <source>
        <dbReference type="Pfam" id="PF07693"/>
    </source>
</evidence>
<proteinExistence type="predicted"/>
<comment type="caution">
    <text evidence="2">The sequence shown here is derived from an EMBL/GenBank/DDBJ whole genome shotgun (WGS) entry which is preliminary data.</text>
</comment>
<dbReference type="EMBL" id="VIVQ01000001">
    <property type="protein sequence ID" value="TWE12601.1"/>
    <property type="molecule type" value="Genomic_DNA"/>
</dbReference>
<dbReference type="OrthoDB" id="88903at2"/>
<protein>
    <submittedName>
        <fullName evidence="2">Putative KAP-like P-loop ATPase</fullName>
    </submittedName>
</protein>
<reference evidence="2 3" key="1">
    <citation type="submission" date="2019-06" db="EMBL/GenBank/DDBJ databases">
        <title>Sequencing the genomes of 1000 actinobacteria strains.</title>
        <authorList>
            <person name="Klenk H.-P."/>
        </authorList>
    </citation>
    <scope>NUCLEOTIDE SEQUENCE [LARGE SCALE GENOMIC DNA]</scope>
    <source>
        <strain evidence="2 3">DSM 19560</strain>
    </source>
</reference>
<dbReference type="InterPro" id="IPR052754">
    <property type="entry name" value="NTPase_KAP_P-loop"/>
</dbReference>
<name>A0A561EAG4_9MICO</name>
<dbReference type="PANTHER" id="PTHR22674">
    <property type="entry name" value="NTPASE, KAP FAMILY P-LOOP DOMAIN-CONTAINING 1"/>
    <property type="match status" value="1"/>
</dbReference>
<dbReference type="SUPFAM" id="SSF52540">
    <property type="entry name" value="P-loop containing nucleoside triphosphate hydrolases"/>
    <property type="match status" value="1"/>
</dbReference>
<accession>A0A561EAG4</accession>
<organism evidence="2 3">
    <name type="scientific">Rudaeicoccus suwonensis</name>
    <dbReference type="NCBI Taxonomy" id="657409"/>
    <lineage>
        <taxon>Bacteria</taxon>
        <taxon>Bacillati</taxon>
        <taxon>Actinomycetota</taxon>
        <taxon>Actinomycetes</taxon>
        <taxon>Micrococcales</taxon>
        <taxon>Dermacoccaceae</taxon>
        <taxon>Rudaeicoccus</taxon>
    </lineage>
</organism>
<keyword evidence="3" id="KW-1185">Reference proteome</keyword>
<gene>
    <name evidence="2" type="ORF">BKA23_1416</name>
</gene>
<dbReference type="AlphaFoldDB" id="A0A561EAG4"/>
<dbReference type="Proteomes" id="UP000318297">
    <property type="component" value="Unassembled WGS sequence"/>
</dbReference>
<sequence>MWSDTETNIDYINFSTVADSVVELIEQAQGKPLSIGISGAWGVGKSSLVMLTKEALERRERERALTTGVKASDFKSKYIFVSFNAWLYQGYDDARAALMEAIAVKLAEVAEERKTGIDKTQDFLRRIDWFRLASLTAWSAAALALGLPPVGLFGQFASLFTRGRKDGVDDALIEDAQGAITEGAKQAKGLLKDKPAQDESPRQRIQALRDSFVAALDELNVTLVVLIDDLDRCLPETAVSTLEAIRLFLFLDGTAFVIAADDQMIKHAVKKHFDQPDDALVTNYFDKLIQIPIRVPTLGTQEVRAYMFLLYVHNSALGEEERETIRVAVCERLATTWKGLRIDRAFIQSLGIELPTELVAQLDTADRLTAIMATASGIAGNPRLVKRFLNALSVRMAVAKNQGVFVDEAALAKLLLFERLAPPELYRELATSITNSADGKPHMLEGWEPVDSVLHTELRGMDISVEPVDEVRRAEESGIETKEATTDQVLAEDDFAVQASANHIPERWATGFPREWLALPPRLTDIDMRGALYVSREHLPILTVEDGMSSTVAELLNAIKEHPGEAAALTDRIRTLTSAEQAGIFDCLLDIARPIDEWGVPEILEALLVIVQVAPSLSGSLAGFLGDRPAAQIQPDLIPRLSGLVWASRLMETWLTNPDIEQPVKVAIEQRVGNGNIAK</sequence>